<dbReference type="PANTHER" id="PTHR45869:SF7">
    <property type="entry name" value="C-REACTIVE PROTEIN"/>
    <property type="match status" value="1"/>
</dbReference>
<evidence type="ECO:0000256" key="9">
    <source>
        <dbReference type="PROSITE-ProRule" id="PRU01172"/>
    </source>
</evidence>
<keyword evidence="4" id="KW-0479">Metal-binding</keyword>
<accession>A0A3P9M8S8</accession>
<feature type="transmembrane region" description="Helical" evidence="10">
    <location>
        <begin position="54"/>
        <end position="74"/>
    </location>
</feature>
<evidence type="ECO:0000313" key="12">
    <source>
        <dbReference type="Ensembl" id="ENSORLP00020029342.1"/>
    </source>
</evidence>
<evidence type="ECO:0000313" key="13">
    <source>
        <dbReference type="Proteomes" id="UP000265180"/>
    </source>
</evidence>
<proteinExistence type="inferred from homology"/>
<sequence length="277" mass="31166">MLTKLSRIRNNPSHPLYVTVRTTSSLFSQRLLRPQCKKEAEVFRPNSSQSIQQYGLGLLKPLLLFIILFCPFFPDLSGKLFTFPQPTNRVHVKLNPTKQGYSTVTVCHSYRPQEDHTLFSVPTPNMLHSICTTWDSVTGLIQIWFDGNPSIRKCVRSGAIGNSVIALLGQIKTAMVGGFDISQSSVGLMSNVHMWDYTLCPCEIQKYMDKGIFIPGNVLNWKALNLRLLAMCSLKIKLLVNLNICLSGKIKDANLTLVLSFDPILTLTCYPYHDKRG</sequence>
<dbReference type="Ensembl" id="ENSORLT00020019482.1">
    <property type="protein sequence ID" value="ENSORLP00020029342.1"/>
    <property type="gene ID" value="ENSORLG00020013278.1"/>
</dbReference>
<keyword evidence="10" id="KW-1133">Transmembrane helix</keyword>
<dbReference type="PROSITE" id="PS51828">
    <property type="entry name" value="PTX_2"/>
    <property type="match status" value="1"/>
</dbReference>
<keyword evidence="5" id="KW-0732">Signal</keyword>
<evidence type="ECO:0000256" key="1">
    <source>
        <dbReference type="ARBA" id="ARBA00001913"/>
    </source>
</evidence>
<protein>
    <recommendedName>
        <fullName evidence="11">Pentraxin (PTX) domain-containing protein</fullName>
    </recommendedName>
</protein>
<organism evidence="12 13">
    <name type="scientific">Oryzias latipes</name>
    <name type="common">Japanese rice fish</name>
    <name type="synonym">Japanese killifish</name>
    <dbReference type="NCBI Taxonomy" id="8090"/>
    <lineage>
        <taxon>Eukaryota</taxon>
        <taxon>Metazoa</taxon>
        <taxon>Chordata</taxon>
        <taxon>Craniata</taxon>
        <taxon>Vertebrata</taxon>
        <taxon>Euteleostomi</taxon>
        <taxon>Actinopterygii</taxon>
        <taxon>Neopterygii</taxon>
        <taxon>Teleostei</taxon>
        <taxon>Neoteleostei</taxon>
        <taxon>Acanthomorphata</taxon>
        <taxon>Ovalentaria</taxon>
        <taxon>Atherinomorphae</taxon>
        <taxon>Beloniformes</taxon>
        <taxon>Adrianichthyidae</taxon>
        <taxon>Oryziinae</taxon>
        <taxon>Oryzias</taxon>
    </lineage>
</organism>
<comment type="similarity">
    <text evidence="8">Belongs to the pentraxin family.</text>
</comment>
<reference key="1">
    <citation type="journal article" date="2007" name="Nature">
        <title>The medaka draft genome and insights into vertebrate genome evolution.</title>
        <authorList>
            <person name="Kasahara M."/>
            <person name="Naruse K."/>
            <person name="Sasaki S."/>
            <person name="Nakatani Y."/>
            <person name="Qu W."/>
            <person name="Ahsan B."/>
            <person name="Yamada T."/>
            <person name="Nagayasu Y."/>
            <person name="Doi K."/>
            <person name="Kasai Y."/>
            <person name="Jindo T."/>
            <person name="Kobayashi D."/>
            <person name="Shimada A."/>
            <person name="Toyoda A."/>
            <person name="Kuroki Y."/>
            <person name="Fujiyama A."/>
            <person name="Sasaki T."/>
            <person name="Shimizu A."/>
            <person name="Asakawa S."/>
            <person name="Shimizu N."/>
            <person name="Hashimoto S."/>
            <person name="Yang J."/>
            <person name="Lee Y."/>
            <person name="Matsushima K."/>
            <person name="Sugano S."/>
            <person name="Sakaizumi M."/>
            <person name="Narita T."/>
            <person name="Ohishi K."/>
            <person name="Haga S."/>
            <person name="Ohta F."/>
            <person name="Nomoto H."/>
            <person name="Nogata K."/>
            <person name="Morishita T."/>
            <person name="Endo T."/>
            <person name="Shin-I T."/>
            <person name="Takeda H."/>
            <person name="Morishita S."/>
            <person name="Kohara Y."/>
        </authorList>
    </citation>
    <scope>NUCLEOTIDE SEQUENCE [LARGE SCALE GENOMIC DNA]</scope>
    <source>
        <strain>Hd-rR</strain>
    </source>
</reference>
<evidence type="ECO:0000256" key="10">
    <source>
        <dbReference type="SAM" id="Phobius"/>
    </source>
</evidence>
<comment type="caution">
    <text evidence="9">Lacks conserved residue(s) required for the propagation of feature annotation.</text>
</comment>
<comment type="cofactor">
    <cofactor evidence="1">
        <name>Ca(2+)</name>
        <dbReference type="ChEBI" id="CHEBI:29108"/>
    </cofactor>
</comment>
<keyword evidence="7" id="KW-1015">Disulfide bond</keyword>
<keyword evidence="10" id="KW-0812">Transmembrane</keyword>
<dbReference type="Proteomes" id="UP000265180">
    <property type="component" value="Chromosome 16"/>
</dbReference>
<reference evidence="12" key="4">
    <citation type="submission" date="2025-09" db="UniProtKB">
        <authorList>
            <consortium name="Ensembl"/>
        </authorList>
    </citation>
    <scope>IDENTIFICATION</scope>
    <source>
        <strain evidence="12">HNI</strain>
    </source>
</reference>
<dbReference type="AlphaFoldDB" id="A0A3P9M8S8"/>
<comment type="subcellular location">
    <subcellularLocation>
        <location evidence="2">Secreted</location>
    </subcellularLocation>
</comment>
<evidence type="ECO:0000256" key="5">
    <source>
        <dbReference type="ARBA" id="ARBA00022729"/>
    </source>
</evidence>
<dbReference type="SUPFAM" id="SSF49899">
    <property type="entry name" value="Concanavalin A-like lectins/glucanases"/>
    <property type="match status" value="1"/>
</dbReference>
<evidence type="ECO:0000256" key="2">
    <source>
        <dbReference type="ARBA" id="ARBA00004613"/>
    </source>
</evidence>
<reference evidence="12" key="3">
    <citation type="submission" date="2025-08" db="UniProtKB">
        <authorList>
            <consortium name="Ensembl"/>
        </authorList>
    </citation>
    <scope>IDENTIFICATION</scope>
    <source>
        <strain evidence="12">HNI</strain>
    </source>
</reference>
<dbReference type="Gene3D" id="2.60.120.200">
    <property type="match status" value="1"/>
</dbReference>
<dbReference type="PRINTS" id="PR00895">
    <property type="entry name" value="PENTAXIN"/>
</dbReference>
<dbReference type="SMART" id="SM00159">
    <property type="entry name" value="PTX"/>
    <property type="match status" value="1"/>
</dbReference>
<dbReference type="Pfam" id="PF00354">
    <property type="entry name" value="Pentaxin"/>
    <property type="match status" value="1"/>
</dbReference>
<evidence type="ECO:0000256" key="6">
    <source>
        <dbReference type="ARBA" id="ARBA00022837"/>
    </source>
</evidence>
<name>A0A3P9M8S8_ORYLA</name>
<evidence type="ECO:0000256" key="4">
    <source>
        <dbReference type="ARBA" id="ARBA00022723"/>
    </source>
</evidence>
<dbReference type="InterPro" id="IPR013320">
    <property type="entry name" value="ConA-like_dom_sf"/>
</dbReference>
<keyword evidence="6" id="KW-0106">Calcium</keyword>
<evidence type="ECO:0000259" key="11">
    <source>
        <dbReference type="PROSITE" id="PS51828"/>
    </source>
</evidence>
<evidence type="ECO:0000256" key="3">
    <source>
        <dbReference type="ARBA" id="ARBA00022525"/>
    </source>
</evidence>
<dbReference type="InterPro" id="IPR051005">
    <property type="entry name" value="Pentraxin_domain"/>
</dbReference>
<reference evidence="12 13" key="2">
    <citation type="submission" date="2017-04" db="EMBL/GenBank/DDBJ databases">
        <title>CpG methylation of centromeres and impact of large insertions on vertebrate speciation.</title>
        <authorList>
            <person name="Ichikawa K."/>
            <person name="Yoshimura J."/>
            <person name="Morishita S."/>
        </authorList>
    </citation>
    <scope>NUCLEOTIDE SEQUENCE</scope>
    <source>
        <strain evidence="12 13">HNI</strain>
    </source>
</reference>
<feature type="domain" description="Pentraxin (PTX)" evidence="11">
    <location>
        <begin position="37"/>
        <end position="240"/>
    </location>
</feature>
<dbReference type="PANTHER" id="PTHR45869">
    <property type="entry name" value="C-REACTIVE PROTEIN-RELATED"/>
    <property type="match status" value="1"/>
</dbReference>
<evidence type="ECO:0000256" key="8">
    <source>
        <dbReference type="ARBA" id="ARBA00038102"/>
    </source>
</evidence>
<keyword evidence="3" id="KW-0964">Secreted</keyword>
<dbReference type="GO" id="GO:0046872">
    <property type="term" value="F:metal ion binding"/>
    <property type="evidence" value="ECO:0007669"/>
    <property type="project" value="UniProtKB-KW"/>
</dbReference>
<keyword evidence="10" id="KW-0472">Membrane</keyword>
<dbReference type="InterPro" id="IPR001759">
    <property type="entry name" value="PTX_dom"/>
</dbReference>
<evidence type="ECO:0000256" key="7">
    <source>
        <dbReference type="ARBA" id="ARBA00023157"/>
    </source>
</evidence>
<dbReference type="GO" id="GO:0005576">
    <property type="term" value="C:extracellular region"/>
    <property type="evidence" value="ECO:0007669"/>
    <property type="project" value="UniProtKB-SubCell"/>
</dbReference>